<dbReference type="EMBL" id="CP016268">
    <property type="protein sequence ID" value="ANO52082.1"/>
    <property type="molecule type" value="Genomic_DNA"/>
</dbReference>
<reference evidence="1 2" key="1">
    <citation type="submission" date="2016-06" db="EMBL/GenBank/DDBJ databases">
        <title>Complete genome sequence of a deep-branching marine Gamma Proteobacterium Woeseia oceani type strain XK5.</title>
        <authorList>
            <person name="Mu D."/>
            <person name="Du Z."/>
        </authorList>
    </citation>
    <scope>NUCLEOTIDE SEQUENCE [LARGE SCALE GENOMIC DNA]</scope>
    <source>
        <strain evidence="1 2">XK5</strain>
    </source>
</reference>
<proteinExistence type="predicted"/>
<dbReference type="AlphaFoldDB" id="A0A193LHU5"/>
<dbReference type="Pfam" id="PF11383">
    <property type="entry name" value="DUF3187"/>
    <property type="match status" value="1"/>
</dbReference>
<dbReference type="STRING" id="1548547.BA177_13525"/>
<sequence length="318" mass="34796">MLFATPVNAGALPDADLSPLIVTTGLANAEESAWLTQRGQAEWHWSVATASHSSQSTAGQEVLQFDGETTRLSIKAEFGVTERLSLGLELPYLLHESGGLDNFIERWHSWFGFPNNLRDLVAQDQIDFRYSDDGNLLLDNQQNLRGVGDLRLLAGWQLQRNEHSASAFRVALKLPTGSSERLTGSGNVDLAFGYVHDRNTLFGSPRWSSFYRLYAILVGEPDHLAERAKPLIGQAAAGLSVQALPRLSLTMQATLRSAAYDSELKMLGDPAVLLNVGGTLGLTEHLQLAINVGEDIRVDTAPDVTFGLSLKYLPRTNR</sequence>
<name>A0A193LHU5_9GAMM</name>
<organism evidence="1 2">
    <name type="scientific">Woeseia oceani</name>
    <dbReference type="NCBI Taxonomy" id="1548547"/>
    <lineage>
        <taxon>Bacteria</taxon>
        <taxon>Pseudomonadati</taxon>
        <taxon>Pseudomonadota</taxon>
        <taxon>Gammaproteobacteria</taxon>
        <taxon>Woeseiales</taxon>
        <taxon>Woeseiaceae</taxon>
        <taxon>Woeseia</taxon>
    </lineage>
</organism>
<accession>A0A193LHU5</accession>
<evidence type="ECO:0000313" key="1">
    <source>
        <dbReference type="EMBL" id="ANO52082.1"/>
    </source>
</evidence>
<dbReference type="KEGG" id="woc:BA177_13525"/>
<dbReference type="OrthoDB" id="7059736at2"/>
<gene>
    <name evidence="1" type="ORF">BA177_13525</name>
</gene>
<dbReference type="Proteomes" id="UP000092695">
    <property type="component" value="Chromosome"/>
</dbReference>
<dbReference type="InterPro" id="IPR021523">
    <property type="entry name" value="DUF3187"/>
</dbReference>
<protein>
    <recommendedName>
        <fullName evidence="3">DUF3187 family protein</fullName>
    </recommendedName>
</protein>
<dbReference type="RefSeq" id="WP_068617062.1">
    <property type="nucleotide sequence ID" value="NZ_CP016268.1"/>
</dbReference>
<evidence type="ECO:0000313" key="2">
    <source>
        <dbReference type="Proteomes" id="UP000092695"/>
    </source>
</evidence>
<evidence type="ECO:0008006" key="3">
    <source>
        <dbReference type="Google" id="ProtNLM"/>
    </source>
</evidence>
<keyword evidence="2" id="KW-1185">Reference proteome</keyword>